<evidence type="ECO:0000256" key="1">
    <source>
        <dbReference type="SAM" id="Phobius"/>
    </source>
</evidence>
<feature type="transmembrane region" description="Helical" evidence="1">
    <location>
        <begin position="7"/>
        <end position="33"/>
    </location>
</feature>
<evidence type="ECO:0000313" key="2">
    <source>
        <dbReference type="EMBL" id="EDM86643.1"/>
    </source>
</evidence>
<dbReference type="Proteomes" id="UP000006002">
    <property type="component" value="Unassembled WGS sequence"/>
</dbReference>
<dbReference type="PANTHER" id="PTHR38454:SF1">
    <property type="entry name" value="INTEGRAL MEMBRANE PROTEIN"/>
    <property type="match status" value="1"/>
</dbReference>
<accession>A5ZUV8</accession>
<keyword evidence="1" id="KW-0812">Transmembrane</keyword>
<proteinExistence type="predicted"/>
<dbReference type="Pfam" id="PF09586">
    <property type="entry name" value="YfhO"/>
    <property type="match status" value="1"/>
</dbReference>
<dbReference type="PANTHER" id="PTHR38454">
    <property type="entry name" value="INTEGRAL MEMBRANE PROTEIN-RELATED"/>
    <property type="match status" value="1"/>
</dbReference>
<feature type="transmembrane region" description="Helical" evidence="1">
    <location>
        <begin position="98"/>
        <end position="123"/>
    </location>
</feature>
<feature type="transmembrane region" description="Helical" evidence="1">
    <location>
        <begin position="130"/>
        <end position="147"/>
    </location>
</feature>
<dbReference type="AlphaFoldDB" id="A5ZUV8"/>
<dbReference type="EMBL" id="AAVO02000013">
    <property type="protein sequence ID" value="EDM86643.1"/>
    <property type="molecule type" value="Genomic_DNA"/>
</dbReference>
<reference evidence="2 3" key="1">
    <citation type="submission" date="2007-03" db="EMBL/GenBank/DDBJ databases">
        <authorList>
            <person name="Fulton L."/>
            <person name="Clifton S."/>
            <person name="Fulton B."/>
            <person name="Xu J."/>
            <person name="Minx P."/>
            <person name="Pepin K.H."/>
            <person name="Johnson M."/>
            <person name="Thiruvilangam P."/>
            <person name="Bhonagiri V."/>
            <person name="Nash W.E."/>
            <person name="Mardis E.R."/>
            <person name="Wilson R.K."/>
        </authorList>
    </citation>
    <scope>NUCLEOTIDE SEQUENCE [LARGE SCALE GENOMIC DNA]</scope>
    <source>
        <strain evidence="2 3">ATCC 29174</strain>
    </source>
</reference>
<feature type="transmembrane region" description="Helical" evidence="1">
    <location>
        <begin position="153"/>
        <end position="173"/>
    </location>
</feature>
<protein>
    <submittedName>
        <fullName evidence="2">Uncharacterized protein</fullName>
    </submittedName>
</protein>
<dbReference type="HOGENOM" id="CLU_102111_0_0_9"/>
<reference evidence="2 3" key="2">
    <citation type="submission" date="2007-04" db="EMBL/GenBank/DDBJ databases">
        <title>Draft genome sequence of Ruminococcus obeum (ATCC 29174).</title>
        <authorList>
            <person name="Sudarsanam P."/>
            <person name="Ley R."/>
            <person name="Guruge J."/>
            <person name="Turnbaugh P.J."/>
            <person name="Mahowald M."/>
            <person name="Liep D."/>
            <person name="Gordon J."/>
        </authorList>
    </citation>
    <scope>NUCLEOTIDE SEQUENCE [LARGE SCALE GENOMIC DNA]</scope>
    <source>
        <strain evidence="2 3">ATCC 29174</strain>
    </source>
</reference>
<name>A5ZUV8_9FIRM</name>
<dbReference type="InterPro" id="IPR018580">
    <property type="entry name" value="Uncharacterised_YfhO"/>
</dbReference>
<evidence type="ECO:0000313" key="3">
    <source>
        <dbReference type="Proteomes" id="UP000006002"/>
    </source>
</evidence>
<gene>
    <name evidence="2" type="ORF">RUMOBE_02793</name>
</gene>
<sequence length="212" mass="24524">MKNSQKLLKAISAFTLTSVLLILVYYIGAIYPFGDHALFKWDMELQYIDFFHWWHRVLHGQASMSYSLSKSLGDNAIGLTAYYLSSPFNLLLYFTDNIPLFVSIATVLKLASASLTVSVFLSYRFCDMKYIWNLLLSVSYGLMGYNLCQASNIMWLDGVIWLPILMLGIWKLLSERRTLLLYYLLHHCCFQCTDYYVLLSSRHQKSASGKRN</sequence>
<organism evidence="2 3">
    <name type="scientific">Blautia obeum ATCC 29174</name>
    <dbReference type="NCBI Taxonomy" id="411459"/>
    <lineage>
        <taxon>Bacteria</taxon>
        <taxon>Bacillati</taxon>
        <taxon>Bacillota</taxon>
        <taxon>Clostridia</taxon>
        <taxon>Lachnospirales</taxon>
        <taxon>Lachnospiraceae</taxon>
        <taxon>Blautia</taxon>
    </lineage>
</organism>
<keyword evidence="1" id="KW-0472">Membrane</keyword>
<keyword evidence="1" id="KW-1133">Transmembrane helix</keyword>
<dbReference type="eggNOG" id="COG4485">
    <property type="taxonomic scope" value="Bacteria"/>
</dbReference>
<comment type="caution">
    <text evidence="2">The sequence shown here is derived from an EMBL/GenBank/DDBJ whole genome shotgun (WGS) entry which is preliminary data.</text>
</comment>